<feature type="binding site" evidence="4">
    <location>
        <position position="110"/>
    </location>
    <ligand>
        <name>Zn(2+)</name>
        <dbReference type="ChEBI" id="CHEBI:29105"/>
        <label>2</label>
    </ligand>
</feature>
<evidence type="ECO:0000313" key="6">
    <source>
        <dbReference type="EMBL" id="PNG99300.1"/>
    </source>
</evidence>
<reference evidence="6 7" key="1">
    <citation type="journal article" date="2017" name="Mol. Biol. Evol.">
        <title>The 4-celled Tetrabaena socialis nuclear genome reveals the essential components for genetic control of cell number at the origin of multicellularity in the volvocine lineage.</title>
        <authorList>
            <person name="Featherston J."/>
            <person name="Arakaki Y."/>
            <person name="Hanschen E.R."/>
            <person name="Ferris P.J."/>
            <person name="Michod R.E."/>
            <person name="Olson B.J.S.C."/>
            <person name="Nozaki H."/>
            <person name="Durand P.M."/>
        </authorList>
    </citation>
    <scope>NUCLEOTIDE SEQUENCE [LARGE SCALE GENOMIC DNA]</scope>
    <source>
        <strain evidence="6 7">NIES-571</strain>
    </source>
</reference>
<keyword evidence="7" id="KW-1185">Reference proteome</keyword>
<keyword evidence="2" id="KW-0378">Hydrolase</keyword>
<dbReference type="PANTHER" id="PTHR11347">
    <property type="entry name" value="CYCLIC NUCLEOTIDE PHOSPHODIESTERASE"/>
    <property type="match status" value="1"/>
</dbReference>
<dbReference type="InterPro" id="IPR002073">
    <property type="entry name" value="PDEase_catalytic_dom"/>
</dbReference>
<dbReference type="InterPro" id="IPR036971">
    <property type="entry name" value="PDEase_catalytic_dom_sf"/>
</dbReference>
<proteinExistence type="predicted"/>
<feature type="binding site" evidence="4">
    <location>
        <position position="72"/>
    </location>
    <ligand>
        <name>Zn(2+)</name>
        <dbReference type="ChEBI" id="CHEBI:29105"/>
        <label>1</label>
    </ligand>
</feature>
<evidence type="ECO:0000256" key="1">
    <source>
        <dbReference type="ARBA" id="ARBA00022723"/>
    </source>
</evidence>
<feature type="domain" description="PDEase" evidence="5">
    <location>
        <begin position="1"/>
        <end position="227"/>
    </location>
</feature>
<dbReference type="InterPro" id="IPR003607">
    <property type="entry name" value="HD/PDEase_dom"/>
</dbReference>
<evidence type="ECO:0000313" key="7">
    <source>
        <dbReference type="Proteomes" id="UP000236333"/>
    </source>
</evidence>
<protein>
    <submittedName>
        <fullName evidence="6">Calcium/calmodulin-dependent 3',5'-cyclic nucleotide phosphodiesterase 1B</fullName>
    </submittedName>
</protein>
<feature type="non-terminal residue" evidence="6">
    <location>
        <position position="1"/>
    </location>
</feature>
<gene>
    <name evidence="6" type="ORF">TSOC_014924</name>
</gene>
<dbReference type="SUPFAM" id="SSF109604">
    <property type="entry name" value="HD-domain/PDEase-like"/>
    <property type="match status" value="1"/>
</dbReference>
<evidence type="ECO:0000256" key="2">
    <source>
        <dbReference type="ARBA" id="ARBA00022801"/>
    </source>
</evidence>
<dbReference type="Gene3D" id="1.10.1300.10">
    <property type="entry name" value="3'5'-cyclic nucleotide phosphodiesterase, catalytic domain"/>
    <property type="match status" value="1"/>
</dbReference>
<keyword evidence="1 4" id="KW-0479">Metal-binding</keyword>
<name>A0A2J7ZGA1_9CHLO</name>
<dbReference type="AlphaFoldDB" id="A0A2J7ZGA1"/>
<evidence type="ECO:0000259" key="5">
    <source>
        <dbReference type="PROSITE" id="PS51845"/>
    </source>
</evidence>
<evidence type="ECO:0000256" key="3">
    <source>
        <dbReference type="PIRSR" id="PIRSR623088-1"/>
    </source>
</evidence>
<feature type="binding site" evidence="4">
    <location>
        <position position="109"/>
    </location>
    <ligand>
        <name>Zn(2+)</name>
        <dbReference type="ChEBI" id="CHEBI:29105"/>
        <label>1</label>
    </ligand>
</feature>
<dbReference type="PRINTS" id="PR00387">
    <property type="entry name" value="PDIESTERASE1"/>
</dbReference>
<feature type="binding site" evidence="4">
    <location>
        <position position="110"/>
    </location>
    <ligand>
        <name>Zn(2+)</name>
        <dbReference type="ChEBI" id="CHEBI:29105"/>
        <label>1</label>
    </ligand>
</feature>
<dbReference type="GO" id="GO:0046872">
    <property type="term" value="F:metal ion binding"/>
    <property type="evidence" value="ECO:0007669"/>
    <property type="project" value="UniProtKB-KW"/>
</dbReference>
<accession>A0A2J7ZGA1</accession>
<dbReference type="EMBL" id="PGGS01003350">
    <property type="protein sequence ID" value="PNG99300.1"/>
    <property type="molecule type" value="Genomic_DNA"/>
</dbReference>
<feature type="active site" description="Proton donor" evidence="3">
    <location>
        <position position="68"/>
    </location>
</feature>
<sequence>VERLLAGVDAWHFDTWKLQEATQGHALSSLGFFILQREGLVKRFRLQPVKLARLLRQVECGYQDNPYHNSTHAADVLQTLHVIIHAAQLNVHYLDPLGLLGAYYAAMVHDYAHPGLTGDFLVATSNKLAVRYNDRSPLENHHCAASFALLARPELDAFAPLSKTERGAFRKQVIELVLATDMKQHFSIISHFNTVHRLTSYSQQQAAAALAPSANLARAVSLRPAPG</sequence>
<dbReference type="Pfam" id="PF00233">
    <property type="entry name" value="PDEase_I"/>
    <property type="match status" value="1"/>
</dbReference>
<dbReference type="PROSITE" id="PS51845">
    <property type="entry name" value="PDEASE_I_2"/>
    <property type="match status" value="1"/>
</dbReference>
<evidence type="ECO:0000256" key="4">
    <source>
        <dbReference type="PIRSR" id="PIRSR623088-3"/>
    </source>
</evidence>
<dbReference type="GO" id="GO:0007165">
    <property type="term" value="P:signal transduction"/>
    <property type="evidence" value="ECO:0007669"/>
    <property type="project" value="InterPro"/>
</dbReference>
<dbReference type="InterPro" id="IPR023088">
    <property type="entry name" value="PDEase"/>
</dbReference>
<comment type="caution">
    <text evidence="6">The sequence shown here is derived from an EMBL/GenBank/DDBJ whole genome shotgun (WGS) entry which is preliminary data.</text>
</comment>
<dbReference type="Proteomes" id="UP000236333">
    <property type="component" value="Unassembled WGS sequence"/>
</dbReference>
<dbReference type="CDD" id="cd00077">
    <property type="entry name" value="HDc"/>
    <property type="match status" value="1"/>
</dbReference>
<dbReference type="OrthoDB" id="536619at2759"/>
<organism evidence="6 7">
    <name type="scientific">Tetrabaena socialis</name>
    <dbReference type="NCBI Taxonomy" id="47790"/>
    <lineage>
        <taxon>Eukaryota</taxon>
        <taxon>Viridiplantae</taxon>
        <taxon>Chlorophyta</taxon>
        <taxon>core chlorophytes</taxon>
        <taxon>Chlorophyceae</taxon>
        <taxon>CS clade</taxon>
        <taxon>Chlamydomonadales</taxon>
        <taxon>Tetrabaenaceae</taxon>
        <taxon>Tetrabaena</taxon>
    </lineage>
</organism>
<dbReference type="GO" id="GO:0004114">
    <property type="term" value="F:3',5'-cyclic-nucleotide phosphodiesterase activity"/>
    <property type="evidence" value="ECO:0007669"/>
    <property type="project" value="InterPro"/>
</dbReference>